<keyword evidence="3" id="KW-1185">Reference proteome</keyword>
<gene>
    <name evidence="2" type="ORF">PR048_032854</name>
</gene>
<evidence type="ECO:0000256" key="1">
    <source>
        <dbReference type="SAM" id="MobiDB-lite"/>
    </source>
</evidence>
<accession>A0ABQ9G3E4</accession>
<reference evidence="2 3" key="1">
    <citation type="submission" date="2023-02" db="EMBL/GenBank/DDBJ databases">
        <title>LHISI_Scaffold_Assembly.</title>
        <authorList>
            <person name="Stuart O.P."/>
            <person name="Cleave R."/>
            <person name="Magrath M.J.L."/>
            <person name="Mikheyev A.S."/>
        </authorList>
    </citation>
    <scope>NUCLEOTIDE SEQUENCE [LARGE SCALE GENOMIC DNA]</scope>
    <source>
        <strain evidence="2">Daus_M_001</strain>
        <tissue evidence="2">Leg muscle</tissue>
    </source>
</reference>
<dbReference type="Proteomes" id="UP001159363">
    <property type="component" value="Chromosome 15"/>
</dbReference>
<dbReference type="PANTHER" id="PTHR46704:SF1">
    <property type="entry name" value="TELOMERE LENGTH REGULATION PROTEIN TEL2 HOMOLOG"/>
    <property type="match status" value="1"/>
</dbReference>
<name>A0ABQ9G3E4_9NEOP</name>
<dbReference type="PANTHER" id="PTHR46704">
    <property type="entry name" value="CXC DOMAIN-CONTAINING PROTEIN-RELATED"/>
    <property type="match status" value="1"/>
</dbReference>
<comment type="caution">
    <text evidence="2">The sequence shown here is derived from an EMBL/GenBank/DDBJ whole genome shotgun (WGS) entry which is preliminary data.</text>
</comment>
<dbReference type="EMBL" id="JARBHB010000016">
    <property type="protein sequence ID" value="KAJ8866992.1"/>
    <property type="molecule type" value="Genomic_DNA"/>
</dbReference>
<proteinExistence type="predicted"/>
<sequence length="651" mass="73380">MERLPATLAQSVPKKTKYRSASRRAGQYVWSTGAIPAVVRSCMKRRGRGNVSDGVHDDVTKSHPSSSRPLLPQGWLYHPQRDEDNAIRVYRARPVLLAARRKGDSAEVNPCGAAHEITTYKNVGKPAAAITTTGERHCALVQASDHVETVLKQVLSLSLETVQIRLLPLRVETVLMRVLPLRVETVLMRVLPLRVDIVLLRMLSLRIEIVLIHVLLLRVETVLMRVLPLRVDIVLLRVLSLRIETVLKQVLSLRLETVQIRVLPLRVETVLMRVLSLMVLTVLMRVLPLMEFNIVHIASGAPAIPLEPPAISPAERMKILQKKGADGINRISKERCLNISVSAGDFVQCVCRKRFTDKKDIDISKRSSSEVEASVSKKRSRSGAERLLYFQGDHVAADCVHHQTCSVNFRTRKYIPYQYREESDQIKKTKLGRPENETLSQALAKVCSYIEENEDEQHIASIIANDINYKTEFDDLVIMLDSCHTLMNFLGVIRDFMAGSGLEDVLQTVYGSNTVNHILTGKAVSRAFRLTMPLAQLFCLDLSEDKSKHLVEKILFLYDDLVRHKKTISDVDNPDSLHKLNTIITEKANDLRKISVTSEVWLQYQSMVSLSCKLVQADRSGCWLSHLNATRECLPVFAAADHSNYLKSAYL</sequence>
<protein>
    <submittedName>
        <fullName evidence="2">Uncharacterized protein</fullName>
    </submittedName>
</protein>
<feature type="region of interest" description="Disordered" evidence="1">
    <location>
        <begin position="47"/>
        <end position="72"/>
    </location>
</feature>
<organism evidence="2 3">
    <name type="scientific">Dryococelus australis</name>
    <dbReference type="NCBI Taxonomy" id="614101"/>
    <lineage>
        <taxon>Eukaryota</taxon>
        <taxon>Metazoa</taxon>
        <taxon>Ecdysozoa</taxon>
        <taxon>Arthropoda</taxon>
        <taxon>Hexapoda</taxon>
        <taxon>Insecta</taxon>
        <taxon>Pterygota</taxon>
        <taxon>Neoptera</taxon>
        <taxon>Polyneoptera</taxon>
        <taxon>Phasmatodea</taxon>
        <taxon>Verophasmatodea</taxon>
        <taxon>Anareolatae</taxon>
        <taxon>Phasmatidae</taxon>
        <taxon>Eurycanthinae</taxon>
        <taxon>Dryococelus</taxon>
    </lineage>
</organism>
<evidence type="ECO:0000313" key="3">
    <source>
        <dbReference type="Proteomes" id="UP001159363"/>
    </source>
</evidence>
<evidence type="ECO:0000313" key="2">
    <source>
        <dbReference type="EMBL" id="KAJ8866992.1"/>
    </source>
</evidence>